<sequence length="138" mass="15462">TASKGWSMHVPSEVTGEIGKAVSLPCTFTHPHQTYDKTLTAIWRVKEPYNGTVVFKCVAHSSSSLCKTAVGSKNRYQLLGNPRQNDLSLQIHNLTWNDSSKYFCRVEFSGDVHDKYESRMGIRLQLIDNSTAPTSLSR</sequence>
<dbReference type="InterPro" id="IPR042836">
    <property type="entry name" value="SIG15"/>
</dbReference>
<protein>
    <submittedName>
        <fullName evidence="3">Sialic acid-binding Ig-like lectin 15</fullName>
    </submittedName>
</protein>
<dbReference type="PANTHER" id="PTHR46942">
    <property type="entry name" value="SIALIC ACID-BINDING IG-LIKE LECTIN 15"/>
    <property type="match status" value="1"/>
</dbReference>
<feature type="non-terminal residue" evidence="3">
    <location>
        <position position="1"/>
    </location>
</feature>
<dbReference type="RefSeq" id="XP_015273818.1">
    <property type="nucleotide sequence ID" value="XM_015418332.1"/>
</dbReference>
<feature type="non-terminal residue" evidence="3">
    <location>
        <position position="138"/>
    </location>
</feature>
<reference evidence="3" key="1">
    <citation type="submission" date="2025-08" db="UniProtKB">
        <authorList>
            <consortium name="RefSeq"/>
        </authorList>
    </citation>
    <scope>IDENTIFICATION</scope>
</reference>
<dbReference type="Gene3D" id="2.60.40.10">
    <property type="entry name" value="Immunoglobulins"/>
    <property type="match status" value="1"/>
</dbReference>
<evidence type="ECO:0000313" key="2">
    <source>
        <dbReference type="Proteomes" id="UP000694871"/>
    </source>
</evidence>
<name>A0ABM1KJD1_GEKJA</name>
<dbReference type="PROSITE" id="PS50835">
    <property type="entry name" value="IG_LIKE"/>
    <property type="match status" value="1"/>
</dbReference>
<dbReference type="SMART" id="SM00409">
    <property type="entry name" value="IG"/>
    <property type="match status" value="1"/>
</dbReference>
<evidence type="ECO:0000313" key="3">
    <source>
        <dbReference type="RefSeq" id="XP_015273818.1"/>
    </source>
</evidence>
<keyword evidence="2" id="KW-1185">Reference proteome</keyword>
<dbReference type="InterPro" id="IPR003599">
    <property type="entry name" value="Ig_sub"/>
</dbReference>
<dbReference type="InterPro" id="IPR036179">
    <property type="entry name" value="Ig-like_dom_sf"/>
</dbReference>
<organism evidence="2 3">
    <name type="scientific">Gekko japonicus</name>
    <name type="common">Schlegel's Japanese gecko</name>
    <dbReference type="NCBI Taxonomy" id="146911"/>
    <lineage>
        <taxon>Eukaryota</taxon>
        <taxon>Metazoa</taxon>
        <taxon>Chordata</taxon>
        <taxon>Craniata</taxon>
        <taxon>Vertebrata</taxon>
        <taxon>Euteleostomi</taxon>
        <taxon>Lepidosauria</taxon>
        <taxon>Squamata</taxon>
        <taxon>Bifurcata</taxon>
        <taxon>Gekkota</taxon>
        <taxon>Gekkonidae</taxon>
        <taxon>Gekkoninae</taxon>
        <taxon>Gekko</taxon>
    </lineage>
</organism>
<dbReference type="Proteomes" id="UP000694871">
    <property type="component" value="Unplaced"/>
</dbReference>
<proteinExistence type="predicted"/>
<feature type="domain" description="Ig-like" evidence="1">
    <location>
        <begin position="19"/>
        <end position="107"/>
    </location>
</feature>
<accession>A0ABM1KJD1</accession>
<dbReference type="SUPFAM" id="SSF48726">
    <property type="entry name" value="Immunoglobulin"/>
    <property type="match status" value="1"/>
</dbReference>
<dbReference type="SMART" id="SM00406">
    <property type="entry name" value="IGv"/>
    <property type="match status" value="1"/>
</dbReference>
<dbReference type="InterPro" id="IPR013783">
    <property type="entry name" value="Ig-like_fold"/>
</dbReference>
<dbReference type="GeneID" id="107116441"/>
<gene>
    <name evidence="3" type="primary">LOC107116441</name>
</gene>
<evidence type="ECO:0000259" key="1">
    <source>
        <dbReference type="PROSITE" id="PS50835"/>
    </source>
</evidence>
<dbReference type="InterPro" id="IPR013106">
    <property type="entry name" value="Ig_V-set"/>
</dbReference>
<dbReference type="InterPro" id="IPR007110">
    <property type="entry name" value="Ig-like_dom"/>
</dbReference>
<dbReference type="Pfam" id="PF07686">
    <property type="entry name" value="V-set"/>
    <property type="match status" value="1"/>
</dbReference>
<dbReference type="PANTHER" id="PTHR46942:SF1">
    <property type="entry name" value="SIALIC ACID-BINDING IG-LIKE LECTIN 15"/>
    <property type="match status" value="1"/>
</dbReference>